<gene>
    <name evidence="1" type="ORF">KAM435_08600</name>
    <name evidence="2" type="ORF">KAM436_06280</name>
</gene>
<organism evidence="1 3">
    <name type="scientific">Aquipseudomonas alcaligenes</name>
    <name type="common">Pseudomonas alcaligenes</name>
    <dbReference type="NCBI Taxonomy" id="43263"/>
    <lineage>
        <taxon>Bacteria</taxon>
        <taxon>Pseudomonadati</taxon>
        <taxon>Pseudomonadota</taxon>
        <taxon>Gammaproteobacteria</taxon>
        <taxon>Pseudomonadales</taxon>
        <taxon>Pseudomonadaceae</taxon>
        <taxon>Aquipseudomonas</taxon>
    </lineage>
</organism>
<evidence type="ECO:0000313" key="2">
    <source>
        <dbReference type="EMBL" id="GIZ91660.1"/>
    </source>
</evidence>
<evidence type="ECO:0000313" key="4">
    <source>
        <dbReference type="Proteomes" id="UP000887228"/>
    </source>
</evidence>
<dbReference type="EMBL" id="BPMS01000002">
    <property type="protein sequence ID" value="GIZ87533.1"/>
    <property type="molecule type" value="Genomic_DNA"/>
</dbReference>
<comment type="caution">
    <text evidence="1">The sequence shown here is derived from an EMBL/GenBank/DDBJ whole genome shotgun (WGS) entry which is preliminary data.</text>
</comment>
<dbReference type="RefSeq" id="WP_203789128.1">
    <property type="nucleotide sequence ID" value="NZ_AP024354.1"/>
</dbReference>
<proteinExistence type="predicted"/>
<evidence type="ECO:0000313" key="1">
    <source>
        <dbReference type="EMBL" id="GIZ87533.1"/>
    </source>
</evidence>
<evidence type="ECO:0000313" key="3">
    <source>
        <dbReference type="Proteomes" id="UP000887212"/>
    </source>
</evidence>
<accession>A0AA37CCD9</accession>
<protein>
    <submittedName>
        <fullName evidence="1">Uncharacterized protein</fullName>
    </submittedName>
</protein>
<name>A0AA37CCD9_AQUAC</name>
<sequence length="129" mass="14834">MTYSVTFKTQFAVEFANYPAKQQTAVLTFAQTFQQHGLADFTLYDGKITPSWSGLNPGDADYAYTYGNDLWHYHLGIPYYKQVHGKYKTSDVVLHFQWANRGKHIALVDVYDHYRADGTFYLPPASYLS</sequence>
<dbReference type="AlphaFoldDB" id="A0AA37CCD9"/>
<dbReference type="EMBL" id="BPMT01000002">
    <property type="protein sequence ID" value="GIZ91660.1"/>
    <property type="molecule type" value="Genomic_DNA"/>
</dbReference>
<reference evidence="1 4" key="1">
    <citation type="submission" date="2021-07" db="EMBL/GenBank/DDBJ databases">
        <title>Whole genome sequencing of carbapenem-resistant Pseudomonas spp. isolated in Japan.</title>
        <authorList>
            <person name="Suzuki M."/>
            <person name="Maehana S."/>
            <person name="Kitasato H."/>
        </authorList>
    </citation>
    <scope>NUCLEOTIDE SEQUENCE</scope>
    <source>
        <strain evidence="1">KAM435</strain>
        <strain evidence="2 4">KAM436</strain>
    </source>
</reference>
<dbReference type="Proteomes" id="UP000887212">
    <property type="component" value="Unassembled WGS sequence"/>
</dbReference>
<dbReference type="Proteomes" id="UP000887228">
    <property type="component" value="Unassembled WGS sequence"/>
</dbReference>